<accession>A0A2P2IP89</accession>
<keyword evidence="2 5" id="KW-0812">Transmembrane</keyword>
<evidence type="ECO:0000256" key="5">
    <source>
        <dbReference type="PROSITE-ProRule" id="PRU00205"/>
    </source>
</evidence>
<reference evidence="8" key="1">
    <citation type="submission" date="2018-02" db="EMBL/GenBank/DDBJ databases">
        <title>Rhizophora mucronata_Transcriptome.</title>
        <authorList>
            <person name="Meera S.P."/>
            <person name="Sreeshan A."/>
            <person name="Augustine A."/>
        </authorList>
    </citation>
    <scope>NUCLEOTIDE SEQUENCE</scope>
    <source>
        <tissue evidence="8">Leaf</tissue>
    </source>
</reference>
<sequence length="61" mass="7395">MYFDTAGMKRSRAYLLNWVAILFAWLVARILLFVYLFYHIHLHFDQVKTLAALFFLFFPSF</sequence>
<dbReference type="InterPro" id="IPR006634">
    <property type="entry name" value="TLC-dom"/>
</dbReference>
<evidence type="ECO:0000256" key="3">
    <source>
        <dbReference type="ARBA" id="ARBA00022989"/>
    </source>
</evidence>
<organism evidence="8">
    <name type="scientific">Rhizophora mucronata</name>
    <name type="common">Asiatic mangrove</name>
    <dbReference type="NCBI Taxonomy" id="61149"/>
    <lineage>
        <taxon>Eukaryota</taxon>
        <taxon>Viridiplantae</taxon>
        <taxon>Streptophyta</taxon>
        <taxon>Embryophyta</taxon>
        <taxon>Tracheophyta</taxon>
        <taxon>Spermatophyta</taxon>
        <taxon>Magnoliopsida</taxon>
        <taxon>eudicotyledons</taxon>
        <taxon>Gunneridae</taxon>
        <taxon>Pentapetalae</taxon>
        <taxon>rosids</taxon>
        <taxon>fabids</taxon>
        <taxon>Malpighiales</taxon>
        <taxon>Rhizophoraceae</taxon>
        <taxon>Rhizophora</taxon>
    </lineage>
</organism>
<dbReference type="GO" id="GO:0016020">
    <property type="term" value="C:membrane"/>
    <property type="evidence" value="ECO:0007669"/>
    <property type="project" value="UniProtKB-SubCell"/>
</dbReference>
<protein>
    <recommendedName>
        <fullName evidence="7">TLC domain-containing protein</fullName>
    </recommendedName>
</protein>
<dbReference type="EMBL" id="GGEC01002548">
    <property type="protein sequence ID" value="MBW83031.1"/>
    <property type="molecule type" value="Transcribed_RNA"/>
</dbReference>
<comment type="subcellular location">
    <subcellularLocation>
        <location evidence="1">Membrane</location>
        <topology evidence="1">Multi-pass membrane protein</topology>
    </subcellularLocation>
</comment>
<feature type="transmembrane region" description="Helical" evidence="6">
    <location>
        <begin position="15"/>
        <end position="38"/>
    </location>
</feature>
<evidence type="ECO:0000256" key="4">
    <source>
        <dbReference type="ARBA" id="ARBA00023136"/>
    </source>
</evidence>
<evidence type="ECO:0000256" key="1">
    <source>
        <dbReference type="ARBA" id="ARBA00004141"/>
    </source>
</evidence>
<evidence type="ECO:0000313" key="8">
    <source>
        <dbReference type="EMBL" id="MBW83031.1"/>
    </source>
</evidence>
<evidence type="ECO:0000256" key="2">
    <source>
        <dbReference type="ARBA" id="ARBA00022692"/>
    </source>
</evidence>
<feature type="domain" description="TLC" evidence="7">
    <location>
        <begin position="1"/>
        <end position="61"/>
    </location>
</feature>
<dbReference type="AlphaFoldDB" id="A0A2P2IP89"/>
<dbReference type="PROSITE" id="PS50922">
    <property type="entry name" value="TLC"/>
    <property type="match status" value="1"/>
</dbReference>
<proteinExistence type="predicted"/>
<keyword evidence="3 6" id="KW-1133">Transmembrane helix</keyword>
<name>A0A2P2IP89_RHIMU</name>
<keyword evidence="4 5" id="KW-0472">Membrane</keyword>
<evidence type="ECO:0000259" key="7">
    <source>
        <dbReference type="PROSITE" id="PS50922"/>
    </source>
</evidence>
<evidence type="ECO:0000256" key="6">
    <source>
        <dbReference type="SAM" id="Phobius"/>
    </source>
</evidence>